<protein>
    <recommendedName>
        <fullName evidence="1">FAD-binding FR-type domain-containing protein</fullName>
    </recommendedName>
</protein>
<dbReference type="PANTHER" id="PTHR47215:SF1">
    <property type="entry name" value="F9L1.8 PROTEIN"/>
    <property type="match status" value="1"/>
</dbReference>
<evidence type="ECO:0000313" key="3">
    <source>
        <dbReference type="Proteomes" id="UP000655225"/>
    </source>
</evidence>
<comment type="caution">
    <text evidence="2">The sequence shown here is derived from an EMBL/GenBank/DDBJ whole genome shotgun (WGS) entry which is preliminary data.</text>
</comment>
<dbReference type="GO" id="GO:0016491">
    <property type="term" value="F:oxidoreductase activity"/>
    <property type="evidence" value="ECO:0007669"/>
    <property type="project" value="InterPro"/>
</dbReference>
<sequence length="156" mass="16459">MKFADIPNGLSQEIGMKGVEIVENDQTPPSGPKPLSLGSTPAAESLFHVKIDVSDSPDLAASHTRPGQYLQLRLPDAAKPSFLAIASPPSLAAARGEFEFLVKSIAGSTAELLCGLRKGDFVELSPVMGSGFDLDQISPPYEYQSVLIFATGSGIR</sequence>
<organism evidence="2 3">
    <name type="scientific">Tetracentron sinense</name>
    <name type="common">Spur-leaf</name>
    <dbReference type="NCBI Taxonomy" id="13715"/>
    <lineage>
        <taxon>Eukaryota</taxon>
        <taxon>Viridiplantae</taxon>
        <taxon>Streptophyta</taxon>
        <taxon>Embryophyta</taxon>
        <taxon>Tracheophyta</taxon>
        <taxon>Spermatophyta</taxon>
        <taxon>Magnoliopsida</taxon>
        <taxon>Trochodendrales</taxon>
        <taxon>Trochodendraceae</taxon>
        <taxon>Tetracentron</taxon>
    </lineage>
</organism>
<gene>
    <name evidence="2" type="ORF">HHK36_014915</name>
</gene>
<dbReference type="Gene3D" id="2.40.30.10">
    <property type="entry name" value="Translation factors"/>
    <property type="match status" value="1"/>
</dbReference>
<keyword evidence="3" id="KW-1185">Reference proteome</keyword>
<dbReference type="OrthoDB" id="1856718at2759"/>
<reference evidence="2 3" key="1">
    <citation type="submission" date="2020-04" db="EMBL/GenBank/DDBJ databases">
        <title>Plant Genome Project.</title>
        <authorList>
            <person name="Zhang R.-G."/>
        </authorList>
    </citation>
    <scope>NUCLEOTIDE SEQUENCE [LARGE SCALE GENOMIC DNA]</scope>
    <source>
        <strain evidence="2">YNK0</strain>
        <tissue evidence="2">Leaf</tissue>
    </source>
</reference>
<evidence type="ECO:0000313" key="2">
    <source>
        <dbReference type="EMBL" id="KAF8399049.1"/>
    </source>
</evidence>
<dbReference type="PANTHER" id="PTHR47215">
    <property type="match status" value="1"/>
</dbReference>
<dbReference type="InterPro" id="IPR017938">
    <property type="entry name" value="Riboflavin_synthase-like_b-brl"/>
</dbReference>
<dbReference type="PROSITE" id="PS51384">
    <property type="entry name" value="FAD_FR"/>
    <property type="match status" value="1"/>
</dbReference>
<accession>A0A835DG93</accession>
<proteinExistence type="predicted"/>
<dbReference type="InterPro" id="IPR017927">
    <property type="entry name" value="FAD-bd_FR_type"/>
</dbReference>
<feature type="domain" description="FAD-binding FR-type" evidence="1">
    <location>
        <begin position="14"/>
        <end position="135"/>
    </location>
</feature>
<dbReference type="SUPFAM" id="SSF63380">
    <property type="entry name" value="Riboflavin synthase domain-like"/>
    <property type="match status" value="1"/>
</dbReference>
<name>A0A835DG93_TETSI</name>
<dbReference type="Proteomes" id="UP000655225">
    <property type="component" value="Unassembled WGS sequence"/>
</dbReference>
<dbReference type="EMBL" id="JABCRI010000010">
    <property type="protein sequence ID" value="KAF8399049.1"/>
    <property type="molecule type" value="Genomic_DNA"/>
</dbReference>
<evidence type="ECO:0000259" key="1">
    <source>
        <dbReference type="PROSITE" id="PS51384"/>
    </source>
</evidence>
<dbReference type="AlphaFoldDB" id="A0A835DG93"/>